<evidence type="ECO:0000256" key="6">
    <source>
        <dbReference type="ARBA" id="ARBA00047615"/>
    </source>
</evidence>
<evidence type="ECO:0000256" key="1">
    <source>
        <dbReference type="ARBA" id="ARBA00009427"/>
    </source>
</evidence>
<feature type="domain" description="Cytidylate kinase" evidence="9">
    <location>
        <begin position="9"/>
        <end position="219"/>
    </location>
</feature>
<dbReference type="GO" id="GO:0005524">
    <property type="term" value="F:ATP binding"/>
    <property type="evidence" value="ECO:0007669"/>
    <property type="project" value="UniProtKB-UniRule"/>
</dbReference>
<dbReference type="HAMAP" id="MF_00238">
    <property type="entry name" value="Cytidyl_kinase_type1"/>
    <property type="match status" value="1"/>
</dbReference>
<reference evidence="10 11" key="1">
    <citation type="journal article" date="2018" name="Aquat. Microb. Ecol.">
        <title>Gammaproteobacterial methanotrophs dominate.</title>
        <authorList>
            <person name="Rissanen A.J."/>
            <person name="Saarenheimo J."/>
            <person name="Tiirola M."/>
            <person name="Peura S."/>
            <person name="Aalto S.L."/>
            <person name="Karvinen A."/>
            <person name="Nykanen H."/>
        </authorList>
    </citation>
    <scope>NUCLEOTIDE SEQUENCE [LARGE SCALE GENOMIC DNA]</scope>
    <source>
        <strain evidence="10">AMbin10</strain>
    </source>
</reference>
<dbReference type="NCBIfam" id="TIGR00017">
    <property type="entry name" value="cmk"/>
    <property type="match status" value="1"/>
</dbReference>
<evidence type="ECO:0000256" key="7">
    <source>
        <dbReference type="ARBA" id="ARBA00048478"/>
    </source>
</evidence>
<comment type="subcellular location">
    <subcellularLocation>
        <location evidence="8">Cytoplasm</location>
    </subcellularLocation>
</comment>
<dbReference type="Pfam" id="PF02224">
    <property type="entry name" value="Cytidylate_kin"/>
    <property type="match status" value="1"/>
</dbReference>
<gene>
    <name evidence="8" type="primary">cmk</name>
    <name evidence="10" type="ORF">DM484_19555</name>
</gene>
<name>A0A2W4QVJ2_9GAMM</name>
<evidence type="ECO:0000256" key="4">
    <source>
        <dbReference type="ARBA" id="ARBA00022777"/>
    </source>
</evidence>
<feature type="binding site" evidence="8">
    <location>
        <begin position="12"/>
        <end position="20"/>
    </location>
    <ligand>
        <name>ATP</name>
        <dbReference type="ChEBI" id="CHEBI:30616"/>
    </ligand>
</feature>
<dbReference type="GO" id="GO:0036430">
    <property type="term" value="F:CMP kinase activity"/>
    <property type="evidence" value="ECO:0007669"/>
    <property type="project" value="RHEA"/>
</dbReference>
<evidence type="ECO:0000313" key="11">
    <source>
        <dbReference type="Proteomes" id="UP000249396"/>
    </source>
</evidence>
<dbReference type="EC" id="2.7.4.25" evidence="8"/>
<dbReference type="GO" id="GO:0015949">
    <property type="term" value="P:nucleobase-containing small molecule interconversion"/>
    <property type="evidence" value="ECO:0007669"/>
    <property type="project" value="TreeGrafter"/>
</dbReference>
<dbReference type="SUPFAM" id="SSF52540">
    <property type="entry name" value="P-loop containing nucleoside triphosphate hydrolases"/>
    <property type="match status" value="1"/>
</dbReference>
<keyword evidence="2 8" id="KW-0808">Transferase</keyword>
<keyword evidence="5 8" id="KW-0067">ATP-binding</keyword>
<dbReference type="PANTHER" id="PTHR21299:SF2">
    <property type="entry name" value="CYTIDYLATE KINASE"/>
    <property type="match status" value="1"/>
</dbReference>
<evidence type="ECO:0000256" key="8">
    <source>
        <dbReference type="HAMAP-Rule" id="MF_00238"/>
    </source>
</evidence>
<comment type="catalytic activity">
    <reaction evidence="6 8">
        <text>dCMP + ATP = dCDP + ADP</text>
        <dbReference type="Rhea" id="RHEA:25094"/>
        <dbReference type="ChEBI" id="CHEBI:30616"/>
        <dbReference type="ChEBI" id="CHEBI:57566"/>
        <dbReference type="ChEBI" id="CHEBI:58593"/>
        <dbReference type="ChEBI" id="CHEBI:456216"/>
        <dbReference type="EC" id="2.7.4.25"/>
    </reaction>
</comment>
<dbReference type="EMBL" id="QJPH01000401">
    <property type="protein sequence ID" value="PZN75096.1"/>
    <property type="molecule type" value="Genomic_DNA"/>
</dbReference>
<comment type="caution">
    <text evidence="10">The sequence shown here is derived from an EMBL/GenBank/DDBJ whole genome shotgun (WGS) entry which is preliminary data.</text>
</comment>
<dbReference type="Gene3D" id="3.40.50.300">
    <property type="entry name" value="P-loop containing nucleotide triphosphate hydrolases"/>
    <property type="match status" value="1"/>
</dbReference>
<dbReference type="PANTHER" id="PTHR21299">
    <property type="entry name" value="CYTIDYLATE KINASE/PANTOATE-BETA-ALANINE LIGASE"/>
    <property type="match status" value="1"/>
</dbReference>
<dbReference type="InterPro" id="IPR003136">
    <property type="entry name" value="Cytidylate_kin"/>
</dbReference>
<keyword evidence="3 8" id="KW-0547">Nucleotide-binding</keyword>
<evidence type="ECO:0000256" key="2">
    <source>
        <dbReference type="ARBA" id="ARBA00022679"/>
    </source>
</evidence>
<dbReference type="InterPro" id="IPR011994">
    <property type="entry name" value="Cytidylate_kinase_dom"/>
</dbReference>
<evidence type="ECO:0000256" key="5">
    <source>
        <dbReference type="ARBA" id="ARBA00022840"/>
    </source>
</evidence>
<evidence type="ECO:0000256" key="3">
    <source>
        <dbReference type="ARBA" id="ARBA00022741"/>
    </source>
</evidence>
<comment type="catalytic activity">
    <reaction evidence="7 8">
        <text>CMP + ATP = CDP + ADP</text>
        <dbReference type="Rhea" id="RHEA:11600"/>
        <dbReference type="ChEBI" id="CHEBI:30616"/>
        <dbReference type="ChEBI" id="CHEBI:58069"/>
        <dbReference type="ChEBI" id="CHEBI:60377"/>
        <dbReference type="ChEBI" id="CHEBI:456216"/>
        <dbReference type="EC" id="2.7.4.25"/>
    </reaction>
</comment>
<keyword evidence="8" id="KW-0963">Cytoplasm</keyword>
<accession>A0A2W4QVJ2</accession>
<proteinExistence type="inferred from homology"/>
<keyword evidence="4 8" id="KW-0418">Kinase</keyword>
<dbReference type="GO" id="GO:0005829">
    <property type="term" value="C:cytosol"/>
    <property type="evidence" value="ECO:0007669"/>
    <property type="project" value="TreeGrafter"/>
</dbReference>
<dbReference type="CDD" id="cd02020">
    <property type="entry name" value="CMPK"/>
    <property type="match status" value="1"/>
</dbReference>
<dbReference type="InterPro" id="IPR027417">
    <property type="entry name" value="P-loop_NTPase"/>
</dbReference>
<dbReference type="GO" id="GO:0006220">
    <property type="term" value="P:pyrimidine nucleotide metabolic process"/>
    <property type="evidence" value="ECO:0007669"/>
    <property type="project" value="UniProtKB-UniRule"/>
</dbReference>
<evidence type="ECO:0000259" key="9">
    <source>
        <dbReference type="Pfam" id="PF02224"/>
    </source>
</evidence>
<organism evidence="10 11">
    <name type="scientific">Candidatus Methylumidiphilus alinenensis</name>
    <dbReference type="NCBI Taxonomy" id="2202197"/>
    <lineage>
        <taxon>Bacteria</taxon>
        <taxon>Pseudomonadati</taxon>
        <taxon>Pseudomonadota</taxon>
        <taxon>Gammaproteobacteria</taxon>
        <taxon>Methylococcales</taxon>
        <taxon>Candidatus Methylumidiphilus</taxon>
    </lineage>
</organism>
<comment type="similarity">
    <text evidence="1 8">Belongs to the cytidylate kinase family. Type 1 subfamily.</text>
</comment>
<protein>
    <recommendedName>
        <fullName evidence="8">Cytidylate kinase</fullName>
        <shortName evidence="8">CK</shortName>
        <ecNumber evidence="8">2.7.4.25</ecNumber>
    </recommendedName>
    <alternativeName>
        <fullName evidence="8">Cytidine monophosphate kinase</fullName>
        <shortName evidence="8">CMP kinase</shortName>
    </alternativeName>
</protein>
<dbReference type="AlphaFoldDB" id="A0A2W4QVJ2"/>
<dbReference type="Proteomes" id="UP000249396">
    <property type="component" value="Unassembled WGS sequence"/>
</dbReference>
<sequence length="221" mass="23699">MSGNIPIMTLDGPAGAGKGTVSRAIANKLGWHYLDSGAIYRSLAVAVLDAGVALDDMDGIVNVANKMDLSFGSGDTPSVMLNGKIITDRITTETCGHITSQIAANGQVRQALLQKQREFCRSPGLVADGRDMGTVVFPEAQYKVFLTASAEERAQRRFKQLKEKGIDVSLIGLAKEIEERDRRDMERSVAPLKMADGAVLVDSSDMSIDDVIAQCLALLEA</sequence>
<dbReference type="GO" id="GO:0036431">
    <property type="term" value="F:dCMP kinase activity"/>
    <property type="evidence" value="ECO:0007669"/>
    <property type="project" value="InterPro"/>
</dbReference>
<evidence type="ECO:0000313" key="10">
    <source>
        <dbReference type="EMBL" id="PZN75096.1"/>
    </source>
</evidence>